<dbReference type="PROSITE" id="PS51257">
    <property type="entry name" value="PROKAR_LIPOPROTEIN"/>
    <property type="match status" value="1"/>
</dbReference>
<dbReference type="SUPFAM" id="SSF51905">
    <property type="entry name" value="FAD/NAD(P)-binding domain"/>
    <property type="match status" value="1"/>
</dbReference>
<accession>A0A3E1RB85</accession>
<name>A0A3E1RB85_9BURK</name>
<protein>
    <submittedName>
        <fullName evidence="2">Uncharacterized protein</fullName>
    </submittedName>
</protein>
<comment type="caution">
    <text evidence="2">The sequence shown here is derived from an EMBL/GenBank/DDBJ whole genome shotgun (WGS) entry which is preliminary data.</text>
</comment>
<feature type="signal peptide" evidence="1">
    <location>
        <begin position="1"/>
        <end position="19"/>
    </location>
</feature>
<evidence type="ECO:0000256" key="1">
    <source>
        <dbReference type="SAM" id="SignalP"/>
    </source>
</evidence>
<dbReference type="GO" id="GO:0016491">
    <property type="term" value="F:oxidoreductase activity"/>
    <property type="evidence" value="ECO:0007669"/>
    <property type="project" value="TreeGrafter"/>
</dbReference>
<organism evidence="2 3">
    <name type="scientific">Rhodoferax lacus</name>
    <dbReference type="NCBI Taxonomy" id="2184758"/>
    <lineage>
        <taxon>Bacteria</taxon>
        <taxon>Pseudomonadati</taxon>
        <taxon>Pseudomonadota</taxon>
        <taxon>Betaproteobacteria</taxon>
        <taxon>Burkholderiales</taxon>
        <taxon>Comamonadaceae</taxon>
        <taxon>Rhodoferax</taxon>
    </lineage>
</organism>
<reference evidence="2 3" key="1">
    <citation type="submission" date="2018-05" db="EMBL/GenBank/DDBJ databases">
        <title>Rhodoferax soyangensis sp.nov., isolated from an oligotrophic freshwater lake.</title>
        <authorList>
            <person name="Park M."/>
        </authorList>
    </citation>
    <scope>NUCLEOTIDE SEQUENCE [LARGE SCALE GENOMIC DNA]</scope>
    <source>
        <strain evidence="2 3">IMCC26218</strain>
    </source>
</reference>
<dbReference type="RefSeq" id="WP_117177710.1">
    <property type="nucleotide sequence ID" value="NZ_QFZK01000007.1"/>
</dbReference>
<dbReference type="PANTHER" id="PTHR42923:SF39">
    <property type="entry name" value="AMINO OXIDASE"/>
    <property type="match status" value="1"/>
</dbReference>
<dbReference type="AlphaFoldDB" id="A0A3E1RB85"/>
<dbReference type="InterPro" id="IPR050464">
    <property type="entry name" value="Zeta_carotene_desat/Oxidored"/>
</dbReference>
<sequence>MQRRHLLASAAGASLLTLAGCNADRAIQGGFTGINHTRGHQLRDTRSWPAPSVQHKPRVLIAGGGVAGLAAARALRLRGMNDFALLELEDEAGGNARGGSVEAIACPLGAHYLPLPGPDAPEVQDLLEELGLRQRVSGRWQYDERHLCHSPQERLFFHGAWQEGLLPVQGVGEATLAQYRAFAALVEQARKTVHWSLPAWRSPHTPFKQALAAQTFAAWLNQQGLNDTHLRWYLDYCCRDDYGAGIGTVSAWAGIHYFASRHGFSAPGAESGEREGLLTWPEGNAWLTRRLAAPLGERLHTGQIVLRVEPGKHGVEVDAFNTHTHTVERWQAEQVVVALPVFVAARIVQNAPGFLQEAAARTVHAPWLVANLHIDKPLFDRPGPAPSWDNLIYGDAATAPGLGYVDAMHQSLLPVPGATVLTYYRALGSVEGGPKKGRELLLQKPWAQWRDEILRELSIAHPDLGAKATRMDITRYGHAMAIPVPDKGGRAGQVPPAFGRIRFAHSDWAGYSVFEEAFALGHLAGA</sequence>
<proteinExistence type="predicted"/>
<dbReference type="EMBL" id="QFZK01000007">
    <property type="protein sequence ID" value="RFO96481.1"/>
    <property type="molecule type" value="Genomic_DNA"/>
</dbReference>
<keyword evidence="3" id="KW-1185">Reference proteome</keyword>
<dbReference type="Proteomes" id="UP000260665">
    <property type="component" value="Unassembled WGS sequence"/>
</dbReference>
<dbReference type="PANTHER" id="PTHR42923">
    <property type="entry name" value="PROTOPORPHYRINOGEN OXIDASE"/>
    <property type="match status" value="1"/>
</dbReference>
<gene>
    <name evidence="2" type="ORF">DIC66_12620</name>
</gene>
<dbReference type="Gene3D" id="3.50.50.60">
    <property type="entry name" value="FAD/NAD(P)-binding domain"/>
    <property type="match status" value="1"/>
</dbReference>
<keyword evidence="1" id="KW-0732">Signal</keyword>
<feature type="chain" id="PRO_5017700281" evidence="1">
    <location>
        <begin position="20"/>
        <end position="526"/>
    </location>
</feature>
<evidence type="ECO:0000313" key="2">
    <source>
        <dbReference type="EMBL" id="RFO96481.1"/>
    </source>
</evidence>
<evidence type="ECO:0000313" key="3">
    <source>
        <dbReference type="Proteomes" id="UP000260665"/>
    </source>
</evidence>
<dbReference type="InterPro" id="IPR036188">
    <property type="entry name" value="FAD/NAD-bd_sf"/>
</dbReference>
<dbReference type="OrthoDB" id="127573at2"/>
<dbReference type="Pfam" id="PF13450">
    <property type="entry name" value="NAD_binding_8"/>
    <property type="match status" value="1"/>
</dbReference>